<dbReference type="Gene3D" id="2.60.40.1610">
    <property type="entry name" value="Domain of unknown function DUF1254"/>
    <property type="match status" value="1"/>
</dbReference>
<evidence type="ECO:0000259" key="1">
    <source>
        <dbReference type="Pfam" id="PF06742"/>
    </source>
</evidence>
<dbReference type="Pfam" id="PF06863">
    <property type="entry name" value="DUF1254"/>
    <property type="match status" value="1"/>
</dbReference>
<dbReference type="InterPro" id="IPR037050">
    <property type="entry name" value="DUF1254_sf"/>
</dbReference>
<dbReference type="Gene3D" id="2.60.120.600">
    <property type="entry name" value="Domain of unknown function DUF1214, C-terminal domain"/>
    <property type="match status" value="1"/>
</dbReference>
<comment type="caution">
    <text evidence="3">The sequence shown here is derived from an EMBL/GenBank/DDBJ whole genome shotgun (WGS) entry which is preliminary data.</text>
</comment>
<organism evidence="3 4">
    <name type="scientific">Candidatus Accumulibacter proximus</name>
    <dbReference type="NCBI Taxonomy" id="2954385"/>
    <lineage>
        <taxon>Bacteria</taxon>
        <taxon>Pseudomonadati</taxon>
        <taxon>Pseudomonadota</taxon>
        <taxon>Betaproteobacteria</taxon>
        <taxon>Candidatus Accumulibacter</taxon>
    </lineage>
</organism>
<dbReference type="Proteomes" id="UP000697998">
    <property type="component" value="Unassembled WGS sequence"/>
</dbReference>
<dbReference type="InterPro" id="IPR010679">
    <property type="entry name" value="DUF1254"/>
</dbReference>
<name>A0A935UI22_9PROT</name>
<dbReference type="PANTHER" id="PTHR36509">
    <property type="entry name" value="BLL3101 PROTEIN"/>
    <property type="match status" value="1"/>
</dbReference>
<evidence type="ECO:0000313" key="4">
    <source>
        <dbReference type="Proteomes" id="UP000697998"/>
    </source>
</evidence>
<protein>
    <submittedName>
        <fullName evidence="3">DUF1254 domain-containing protein</fullName>
    </submittedName>
</protein>
<dbReference type="EMBL" id="JADJMH010000034">
    <property type="protein sequence ID" value="MBK7677317.1"/>
    <property type="molecule type" value="Genomic_DNA"/>
</dbReference>
<proteinExistence type="predicted"/>
<dbReference type="Pfam" id="PF06742">
    <property type="entry name" value="DUF1214"/>
    <property type="match status" value="1"/>
</dbReference>
<sequence length="504" mass="55380">MNEQPISKRLKCASIGLTVLSFVLLGACGKQVEPQVDRVAAEAKAKLEAEAKAVEAAAKEAEARVIAIESYVYAYPLVTMEMTRRIMTNVEAPQGSRAPMGHFVRMRSYPNASYRDVTAPNADTLYTTTWIDVSKEPWILSLPDMKDRYFLFPMLDGWTNVFQVPGKRTTGTKAQTYAITGPGWSGELPAGVTEYKAPTSLVWILGRIYSTGTPEDYKAVHTLQDTISVVPLSAYGKPYTPPTGTVDPAIDMKTAVREQVNALDATAYFKLFAELLKTNPAAADDAPMLAKLSRIGIVPGQDFDIAKLDPAVAKGLAGAPKPAQDLIMDWMKAGIVAGDMKLENGWLFTTKTGLYGTNYLQRALVTAIGLGANRPEDAVYPTSTGPDIAAKYNGEKKYVLHFEKGRLPPVNGFWSLTMYDADYFFVDNKLNRYTLSQRNKLKANADGSVDLYIQNESPGKDKESNWLPAPKGGFVLMMRLYWPKEQAPSILDGSWKVPEVKEAS</sequence>
<dbReference type="AlphaFoldDB" id="A0A935UI22"/>
<feature type="domain" description="DUF1214" evidence="1">
    <location>
        <begin position="378"/>
        <end position="485"/>
    </location>
</feature>
<evidence type="ECO:0000313" key="3">
    <source>
        <dbReference type="EMBL" id="MBK7677317.1"/>
    </source>
</evidence>
<dbReference type="PANTHER" id="PTHR36509:SF2">
    <property type="entry name" value="BLL3101 PROTEIN"/>
    <property type="match status" value="1"/>
</dbReference>
<reference evidence="3 4" key="1">
    <citation type="submission" date="2020-10" db="EMBL/GenBank/DDBJ databases">
        <title>Connecting structure to function with the recovery of over 1000 high-quality activated sludge metagenome-assembled genomes encoding full-length rRNA genes using long-read sequencing.</title>
        <authorList>
            <person name="Singleton C.M."/>
            <person name="Petriglieri F."/>
            <person name="Kristensen J.M."/>
            <person name="Kirkegaard R.H."/>
            <person name="Michaelsen T.Y."/>
            <person name="Andersen M.H."/>
            <person name="Karst S.M."/>
            <person name="Dueholm M.S."/>
            <person name="Nielsen P.H."/>
            <person name="Albertsen M."/>
        </authorList>
    </citation>
    <scope>NUCLEOTIDE SEQUENCE [LARGE SCALE GENOMIC DNA]</scope>
    <source>
        <strain evidence="3">EsbW_18-Q3-R4-48_BATAC.285</strain>
    </source>
</reference>
<feature type="domain" description="DUF1254" evidence="2">
    <location>
        <begin position="101"/>
        <end position="231"/>
    </location>
</feature>
<accession>A0A935UI22</accession>
<dbReference type="SUPFAM" id="SSF160935">
    <property type="entry name" value="VPA0735-like"/>
    <property type="match status" value="1"/>
</dbReference>
<gene>
    <name evidence="3" type="ORF">IPJ27_22575</name>
</gene>
<evidence type="ECO:0000259" key="2">
    <source>
        <dbReference type="Pfam" id="PF06863"/>
    </source>
</evidence>
<dbReference type="Gene3D" id="1.10.3360.10">
    <property type="entry name" value="VPA0735-like domain"/>
    <property type="match status" value="1"/>
</dbReference>
<dbReference type="InterPro" id="IPR037049">
    <property type="entry name" value="DUF1214_C_sf"/>
</dbReference>
<dbReference type="InterPro" id="IPR010621">
    <property type="entry name" value="DUF1214"/>
</dbReference>